<keyword evidence="2" id="KW-0175">Coiled coil</keyword>
<dbReference type="SUPFAM" id="SSF47576">
    <property type="entry name" value="Calponin-homology domain, CH-domain"/>
    <property type="match status" value="1"/>
</dbReference>
<keyword evidence="1" id="KW-0597">Phosphoprotein</keyword>
<feature type="domain" description="Calponin-homology (CH)" evidence="5">
    <location>
        <begin position="29"/>
        <end position="135"/>
    </location>
</feature>
<dbReference type="CDD" id="cd21200">
    <property type="entry name" value="CH_SMTN-like"/>
    <property type="match status" value="1"/>
</dbReference>
<evidence type="ECO:0000259" key="5">
    <source>
        <dbReference type="PROSITE" id="PS50021"/>
    </source>
</evidence>
<protein>
    <recommendedName>
        <fullName evidence="5">Calponin-homology (CH) domain-containing protein</fullName>
    </recommendedName>
</protein>
<evidence type="ECO:0000313" key="7">
    <source>
        <dbReference type="Proteomes" id="UP001497525"/>
    </source>
</evidence>
<dbReference type="Gene3D" id="1.10.418.10">
    <property type="entry name" value="Calponin-like domain"/>
    <property type="match status" value="1"/>
</dbReference>
<comment type="caution">
    <text evidence="6">The sequence shown here is derived from an EMBL/GenBank/DDBJ whole genome shotgun (WGS) entry which is preliminary data.</text>
</comment>
<evidence type="ECO:0000313" key="6">
    <source>
        <dbReference type="EMBL" id="CAL5133336.1"/>
    </source>
</evidence>
<dbReference type="PANTHER" id="PTHR23167">
    <property type="entry name" value="CALPONIN HOMOLOGY DOMAIN-CONTAINING PROTEIN DDB_G0272472-RELATED"/>
    <property type="match status" value="1"/>
</dbReference>
<gene>
    <name evidence="6" type="ORF">CDAUBV1_LOCUS6592</name>
</gene>
<evidence type="ECO:0000256" key="2">
    <source>
        <dbReference type="ARBA" id="ARBA00023054"/>
    </source>
</evidence>
<dbReference type="FunFam" id="1.10.418.10:FF:000009">
    <property type="entry name" value="smoothelin isoform X2"/>
    <property type="match status" value="1"/>
</dbReference>
<feature type="region of interest" description="Disordered" evidence="4">
    <location>
        <begin position="1"/>
        <end position="27"/>
    </location>
</feature>
<dbReference type="PROSITE" id="PS50021">
    <property type="entry name" value="CH"/>
    <property type="match status" value="1"/>
</dbReference>
<dbReference type="EMBL" id="CAXLJL010000156">
    <property type="protein sequence ID" value="CAL5133336.1"/>
    <property type="molecule type" value="Genomic_DNA"/>
</dbReference>
<dbReference type="Proteomes" id="UP001497525">
    <property type="component" value="Unassembled WGS sequence"/>
</dbReference>
<sequence>MNKFKAMDKANNPGGAKPSFVTAPRSGPVNAKQALLDWCRAITRGYEGVDIKNFGSSWGDGLAFCALIHHFYPDSFDFSKLSPDNRRENFELAFEKAEKLGNVAPLLEVDDLMRMKVPDWKCVFTQIQLYYRRFQLEGGKNANVPPTGEILKAAAPHEEAKPETEQKAE</sequence>
<feature type="region of interest" description="Disordered" evidence="4">
    <location>
        <begin position="147"/>
        <end position="169"/>
    </location>
</feature>
<evidence type="ECO:0000256" key="3">
    <source>
        <dbReference type="ARBA" id="ARBA00061655"/>
    </source>
</evidence>
<accession>A0AAV2TAM4</accession>
<dbReference type="PANTHER" id="PTHR23167:SF88">
    <property type="entry name" value="CALPONIN-HOMOLOGY (CH) DOMAIN-CONTAINING PROTEIN"/>
    <property type="match status" value="1"/>
</dbReference>
<dbReference type="AlphaFoldDB" id="A0AAV2TAM4"/>
<evidence type="ECO:0000256" key="1">
    <source>
        <dbReference type="ARBA" id="ARBA00022553"/>
    </source>
</evidence>
<reference evidence="6" key="1">
    <citation type="submission" date="2024-06" db="EMBL/GenBank/DDBJ databases">
        <authorList>
            <person name="Liu X."/>
            <person name="Lenzi L."/>
            <person name="Haldenby T S."/>
            <person name="Uol C."/>
        </authorList>
    </citation>
    <scope>NUCLEOTIDE SEQUENCE</scope>
</reference>
<name>A0AAV2TAM4_CALDB</name>
<dbReference type="Pfam" id="PF00307">
    <property type="entry name" value="CH"/>
    <property type="match status" value="1"/>
</dbReference>
<dbReference type="InterPro" id="IPR050540">
    <property type="entry name" value="F-actin_Monoox_Mical"/>
</dbReference>
<comment type="similarity">
    <text evidence="3">Belongs to the smoothelin family.</text>
</comment>
<organism evidence="6 7">
    <name type="scientific">Calicophoron daubneyi</name>
    <name type="common">Rumen fluke</name>
    <name type="synonym">Paramphistomum daubneyi</name>
    <dbReference type="NCBI Taxonomy" id="300641"/>
    <lineage>
        <taxon>Eukaryota</taxon>
        <taxon>Metazoa</taxon>
        <taxon>Spiralia</taxon>
        <taxon>Lophotrochozoa</taxon>
        <taxon>Platyhelminthes</taxon>
        <taxon>Trematoda</taxon>
        <taxon>Digenea</taxon>
        <taxon>Plagiorchiida</taxon>
        <taxon>Pronocephalata</taxon>
        <taxon>Paramphistomoidea</taxon>
        <taxon>Paramphistomidae</taxon>
        <taxon>Calicophoron</taxon>
    </lineage>
</organism>
<evidence type="ECO:0000256" key="4">
    <source>
        <dbReference type="SAM" id="MobiDB-lite"/>
    </source>
</evidence>
<proteinExistence type="inferred from homology"/>
<dbReference type="SMART" id="SM00033">
    <property type="entry name" value="CH"/>
    <property type="match status" value="1"/>
</dbReference>
<dbReference type="InterPro" id="IPR036872">
    <property type="entry name" value="CH_dom_sf"/>
</dbReference>
<feature type="compositionally biased region" description="Basic and acidic residues" evidence="4">
    <location>
        <begin position="155"/>
        <end position="169"/>
    </location>
</feature>
<dbReference type="InterPro" id="IPR001715">
    <property type="entry name" value="CH_dom"/>
</dbReference>